<name>A0A8S5P7Z5_9CAUD</name>
<proteinExistence type="predicted"/>
<organism evidence="1">
    <name type="scientific">Siphoviridae sp. ctmYS12</name>
    <dbReference type="NCBI Taxonomy" id="2825652"/>
    <lineage>
        <taxon>Viruses</taxon>
        <taxon>Duplodnaviria</taxon>
        <taxon>Heunggongvirae</taxon>
        <taxon>Uroviricota</taxon>
        <taxon>Caudoviricetes</taxon>
    </lineage>
</organism>
<reference evidence="1" key="1">
    <citation type="journal article" date="2021" name="Proc. Natl. Acad. Sci. U.S.A.">
        <title>A Catalog of Tens of Thousands of Viruses from Human Metagenomes Reveals Hidden Associations with Chronic Diseases.</title>
        <authorList>
            <person name="Tisza M.J."/>
            <person name="Buck C.B."/>
        </authorList>
    </citation>
    <scope>NUCLEOTIDE SEQUENCE</scope>
    <source>
        <strain evidence="1">CtmYS12</strain>
    </source>
</reference>
<dbReference type="InterPro" id="IPR055635">
    <property type="entry name" value="DUF7211"/>
</dbReference>
<dbReference type="EMBL" id="BK015347">
    <property type="protein sequence ID" value="DAE02537.1"/>
    <property type="molecule type" value="Genomic_DNA"/>
</dbReference>
<dbReference type="Pfam" id="PF23847">
    <property type="entry name" value="DUF7211"/>
    <property type="match status" value="1"/>
</dbReference>
<evidence type="ECO:0000313" key="1">
    <source>
        <dbReference type="EMBL" id="DAE02537.1"/>
    </source>
</evidence>
<sequence>MYEYVLCHHGVLGMKWGVRRYQNADGSLTYAGKKRALKIQDKYTNFTENQKYRKKNGDYTYAGHKKALKMREKYSAVTGGKKLTRFTPSGKAVTNKPRTLGDLSDEELNKKVQRLRSERDYLDLNRQISSLTPKHISAGKKFVDAIKSSAVSVLKDKGTKLAGDYLDKQVRTKLGMNDADNKKKKSEKLQQEMLDARNRYNIENFNRMYKDLKNKK</sequence>
<protein>
    <submittedName>
        <fullName evidence="1">Uncharacterized protein</fullName>
    </submittedName>
</protein>
<accession>A0A8S5P7Z5</accession>